<accession>A0ABV0TQI4</accession>
<evidence type="ECO:0008006" key="4">
    <source>
        <dbReference type="Google" id="ProtNLM"/>
    </source>
</evidence>
<gene>
    <name evidence="2" type="ORF">ILYODFUR_037588</name>
</gene>
<protein>
    <recommendedName>
        <fullName evidence="4">Secreted protein</fullName>
    </recommendedName>
</protein>
<organism evidence="2 3">
    <name type="scientific">Ilyodon furcidens</name>
    <name type="common">goldbreast splitfin</name>
    <dbReference type="NCBI Taxonomy" id="33524"/>
    <lineage>
        <taxon>Eukaryota</taxon>
        <taxon>Metazoa</taxon>
        <taxon>Chordata</taxon>
        <taxon>Craniata</taxon>
        <taxon>Vertebrata</taxon>
        <taxon>Euteleostomi</taxon>
        <taxon>Actinopterygii</taxon>
        <taxon>Neopterygii</taxon>
        <taxon>Teleostei</taxon>
        <taxon>Neoteleostei</taxon>
        <taxon>Acanthomorphata</taxon>
        <taxon>Ovalentaria</taxon>
        <taxon>Atherinomorphae</taxon>
        <taxon>Cyprinodontiformes</taxon>
        <taxon>Goodeidae</taxon>
        <taxon>Ilyodon</taxon>
    </lineage>
</organism>
<proteinExistence type="predicted"/>
<evidence type="ECO:0000313" key="3">
    <source>
        <dbReference type="Proteomes" id="UP001482620"/>
    </source>
</evidence>
<sequence length="117" mass="13169">MEAYISVVSPIFMKTLICIVPCFCVVTCTCAHTSVSVETSVCVNTMGQLFLKARFNSIVRSANRVQRFYCFLQFFDFEGKIKVTVELLLIFESCSSTIDFASFALFSAFFSTCLSRN</sequence>
<feature type="chain" id="PRO_5046317682" description="Secreted protein" evidence="1">
    <location>
        <begin position="32"/>
        <end position="117"/>
    </location>
</feature>
<reference evidence="2 3" key="1">
    <citation type="submission" date="2021-06" db="EMBL/GenBank/DDBJ databases">
        <authorList>
            <person name="Palmer J.M."/>
        </authorList>
    </citation>
    <scope>NUCLEOTIDE SEQUENCE [LARGE SCALE GENOMIC DNA]</scope>
    <source>
        <strain evidence="3">if_2019</strain>
        <tissue evidence="2">Muscle</tissue>
    </source>
</reference>
<dbReference type="Proteomes" id="UP001482620">
    <property type="component" value="Unassembled WGS sequence"/>
</dbReference>
<evidence type="ECO:0000313" key="2">
    <source>
        <dbReference type="EMBL" id="MEQ2235044.1"/>
    </source>
</evidence>
<feature type="signal peptide" evidence="1">
    <location>
        <begin position="1"/>
        <end position="31"/>
    </location>
</feature>
<comment type="caution">
    <text evidence="2">The sequence shown here is derived from an EMBL/GenBank/DDBJ whole genome shotgun (WGS) entry which is preliminary data.</text>
</comment>
<dbReference type="EMBL" id="JAHRIQ010043185">
    <property type="protein sequence ID" value="MEQ2235044.1"/>
    <property type="molecule type" value="Genomic_DNA"/>
</dbReference>
<keyword evidence="3" id="KW-1185">Reference proteome</keyword>
<keyword evidence="1" id="KW-0732">Signal</keyword>
<name>A0ABV0TQI4_9TELE</name>
<evidence type="ECO:0000256" key="1">
    <source>
        <dbReference type="SAM" id="SignalP"/>
    </source>
</evidence>